<accession>A0ABQ5RTT2</accession>
<keyword evidence="3" id="KW-1185">Reference proteome</keyword>
<sequence>MHGTDKAKAKTLATASTLQKVVCPAPERDPQEILSHGWRKVGEQKKVTNRLANGNPDRGVGFSARDSFAEAHDHPNRQTGRQVLDKMFGHMRPHHIITPSAVLHNEEEELENGLGCQAARLAFFRPAIAPALNSLPPSSQSPADTPAGGSAGGDAGVVAGIASPVTPSSPLRRTDTIQGQAATAVQAQESGSGGLDISSAELTAGDEPEVISRSVSSSKLGTNESSSPQGSLRRYGTAAVATQLIRHELSLRRMASGNASPSRAAGSAGASTPTAFAHCRTLSPHPERRGALPAVIRSYPSDSGAMAAAHCSMPGPELARLPAAAGAVSSPAAATGRGGISAGAAMSSGISAGAALPGRRRASISGDSSLPAIGNPYRAPVARARRASLTGGDIPGPAAAIFRLPRRISLTGLDGSGGGGRGGSMPQLVRVSNSGMPHAGSGCHGSSPMGMAGRGGGGGGGGGCSGIRLDPHNSHSSLSPEALPATRGIPLTGSDGSSHVHVHGNLGGSFRTGAVDGPAADAIAQLGLNVHTTDHHSGITGAGAGGGMGSPNTPNAGMPLSGLENLAGTGLGDAISQLRNIRMGVGSGGAKEFRERKVEPGLAGLVPVQLLPVPLPPLDNWQVITKQGPELDPCKGIRLVDTANYVLPRHSAEVGLQVRMAQHQAAMRELVKVEGAPMSEIEMEAAKLLGRLERSGARHRNFSTMESMGSSGQRAAEADLG</sequence>
<name>A0ABQ5RTT2_9CHLO</name>
<reference evidence="2 3" key="1">
    <citation type="journal article" date="2023" name="IScience">
        <title>Expanded male sex-determining region conserved during the evolution of homothallism in the green alga Volvox.</title>
        <authorList>
            <person name="Yamamoto K."/>
            <person name="Matsuzaki R."/>
            <person name="Mahakham W."/>
            <person name="Heman W."/>
            <person name="Sekimoto H."/>
            <person name="Kawachi M."/>
            <person name="Minakuchi Y."/>
            <person name="Toyoda A."/>
            <person name="Nozaki H."/>
        </authorList>
    </citation>
    <scope>NUCLEOTIDE SEQUENCE [LARGE SCALE GENOMIC DNA]</scope>
    <source>
        <strain evidence="2 3">NIES-4468</strain>
    </source>
</reference>
<feature type="compositionally biased region" description="Polar residues" evidence="1">
    <location>
        <begin position="213"/>
        <end position="230"/>
    </location>
</feature>
<feature type="compositionally biased region" description="Gly residues" evidence="1">
    <location>
        <begin position="452"/>
        <end position="463"/>
    </location>
</feature>
<evidence type="ECO:0000256" key="1">
    <source>
        <dbReference type="SAM" id="MobiDB-lite"/>
    </source>
</evidence>
<gene>
    <name evidence="2" type="ORF">VaNZ11_002806</name>
</gene>
<comment type="caution">
    <text evidence="2">The sequence shown here is derived from an EMBL/GenBank/DDBJ whole genome shotgun (WGS) entry which is preliminary data.</text>
</comment>
<dbReference type="EMBL" id="BSDZ01000008">
    <property type="protein sequence ID" value="GLI60713.1"/>
    <property type="molecule type" value="Genomic_DNA"/>
</dbReference>
<dbReference type="Proteomes" id="UP001165090">
    <property type="component" value="Unassembled WGS sequence"/>
</dbReference>
<feature type="region of interest" description="Disordered" evidence="1">
    <location>
        <begin position="437"/>
        <end position="463"/>
    </location>
</feature>
<feature type="compositionally biased region" description="Polar residues" evidence="1">
    <location>
        <begin position="165"/>
        <end position="190"/>
    </location>
</feature>
<evidence type="ECO:0000313" key="2">
    <source>
        <dbReference type="EMBL" id="GLI60713.1"/>
    </source>
</evidence>
<organism evidence="2 3">
    <name type="scientific">Volvox africanus</name>
    <dbReference type="NCBI Taxonomy" id="51714"/>
    <lineage>
        <taxon>Eukaryota</taxon>
        <taxon>Viridiplantae</taxon>
        <taxon>Chlorophyta</taxon>
        <taxon>core chlorophytes</taxon>
        <taxon>Chlorophyceae</taxon>
        <taxon>CS clade</taxon>
        <taxon>Chlamydomonadales</taxon>
        <taxon>Volvocaceae</taxon>
        <taxon>Volvox</taxon>
    </lineage>
</organism>
<feature type="region of interest" description="Disordered" evidence="1">
    <location>
        <begin position="134"/>
        <end position="235"/>
    </location>
</feature>
<protein>
    <submittedName>
        <fullName evidence="2">Uncharacterized protein</fullName>
    </submittedName>
</protein>
<proteinExistence type="predicted"/>
<evidence type="ECO:0000313" key="3">
    <source>
        <dbReference type="Proteomes" id="UP001165090"/>
    </source>
</evidence>